<keyword evidence="1" id="KW-1133">Transmembrane helix</keyword>
<comment type="caution">
    <text evidence="3">The sequence shown here is derived from an EMBL/GenBank/DDBJ whole genome shotgun (WGS) entry which is preliminary data.</text>
</comment>
<gene>
    <name evidence="3" type="ORF">H9636_13095</name>
</gene>
<feature type="transmembrane region" description="Helical" evidence="1">
    <location>
        <begin position="199"/>
        <end position="225"/>
    </location>
</feature>
<dbReference type="Proteomes" id="UP000640930">
    <property type="component" value="Unassembled WGS sequence"/>
</dbReference>
<evidence type="ECO:0000313" key="4">
    <source>
        <dbReference type="Proteomes" id="UP000640930"/>
    </source>
</evidence>
<name>A0ABR8XEE7_9BACL</name>
<keyword evidence="2" id="KW-0732">Signal</keyword>
<organism evidence="3 4">
    <name type="scientific">Ureibacillus galli</name>
    <dbReference type="NCBI Taxonomy" id="2762222"/>
    <lineage>
        <taxon>Bacteria</taxon>
        <taxon>Bacillati</taxon>
        <taxon>Bacillota</taxon>
        <taxon>Bacilli</taxon>
        <taxon>Bacillales</taxon>
        <taxon>Caryophanaceae</taxon>
        <taxon>Ureibacillus</taxon>
    </lineage>
</organism>
<keyword evidence="1" id="KW-0472">Membrane</keyword>
<keyword evidence="4" id="KW-1185">Reference proteome</keyword>
<proteinExistence type="predicted"/>
<reference evidence="3 4" key="1">
    <citation type="submission" date="2020-08" db="EMBL/GenBank/DDBJ databases">
        <title>A Genomic Blueprint of the Chicken Gut Microbiome.</title>
        <authorList>
            <person name="Gilroy R."/>
            <person name="Ravi A."/>
            <person name="Getino M."/>
            <person name="Pursley I."/>
            <person name="Horton D.L."/>
            <person name="Alikhan N.-F."/>
            <person name="Baker D."/>
            <person name="Gharbi K."/>
            <person name="Hall N."/>
            <person name="Watson M."/>
            <person name="Adriaenssens E.M."/>
            <person name="Foster-Nyarko E."/>
            <person name="Jarju S."/>
            <person name="Secka A."/>
            <person name="Antonio M."/>
            <person name="Oren A."/>
            <person name="Chaudhuri R."/>
            <person name="La Ragione R.M."/>
            <person name="Hildebrand F."/>
            <person name="Pallen M.J."/>
        </authorList>
    </citation>
    <scope>NUCLEOTIDE SEQUENCE [LARGE SCALE GENOMIC DNA]</scope>
    <source>
        <strain evidence="3 4">Re31</strain>
    </source>
</reference>
<evidence type="ECO:0000256" key="1">
    <source>
        <dbReference type="SAM" id="Phobius"/>
    </source>
</evidence>
<feature type="transmembrane region" description="Helical" evidence="1">
    <location>
        <begin position="170"/>
        <end position="192"/>
    </location>
</feature>
<dbReference type="EMBL" id="JACSQA010000021">
    <property type="protein sequence ID" value="MBD8027590.1"/>
    <property type="molecule type" value="Genomic_DNA"/>
</dbReference>
<protein>
    <submittedName>
        <fullName evidence="3">Uncharacterized protein</fullName>
    </submittedName>
</protein>
<sequence length="239" mass="25661">MKKFFTSILTVVLLFSMVGSVFAESKKVNYEYSTALVKAVQLDEKFVGAVGVDGEFLVLDQQKAIENGISTDEIKEAKEKIKDYNKITKDALEITPLLTFVGNQIQFDEIEAEKKGVSKELINATKSDIEKINKASEGIFSIAACDGSNKYVDRWYGYDTYFDSCNANKLIGYLTIGAGITTIAAAITAFIAPPVGLAVGIAAGLIGIGAGALAVANANGCGILIRWSFDKPIWTGSQC</sequence>
<accession>A0ABR8XEE7</accession>
<evidence type="ECO:0000313" key="3">
    <source>
        <dbReference type="EMBL" id="MBD8027590.1"/>
    </source>
</evidence>
<evidence type="ECO:0000256" key="2">
    <source>
        <dbReference type="SAM" id="SignalP"/>
    </source>
</evidence>
<feature type="chain" id="PRO_5047055302" evidence="2">
    <location>
        <begin position="24"/>
        <end position="239"/>
    </location>
</feature>
<keyword evidence="1" id="KW-0812">Transmembrane</keyword>
<feature type="signal peptide" evidence="2">
    <location>
        <begin position="1"/>
        <end position="23"/>
    </location>
</feature>
<dbReference type="RefSeq" id="WP_191708019.1">
    <property type="nucleotide sequence ID" value="NZ_JACSQA010000021.1"/>
</dbReference>